<evidence type="ECO:0000313" key="1">
    <source>
        <dbReference type="EMBL" id="GAT47433.1"/>
    </source>
</evidence>
<accession>A0ABQ0L8Q8</accession>
<evidence type="ECO:0008006" key="3">
    <source>
        <dbReference type="Google" id="ProtNLM"/>
    </source>
</evidence>
<reference evidence="1" key="1">
    <citation type="submission" date="2014-09" db="EMBL/GenBank/DDBJ databases">
        <title>Genome sequence of the luminous mushroom Mycena chlorophos for searching fungal bioluminescence genes.</title>
        <authorList>
            <person name="Tanaka Y."/>
            <person name="Kasuga D."/>
            <person name="Oba Y."/>
            <person name="Hase S."/>
            <person name="Sato K."/>
            <person name="Oba Y."/>
            <person name="Sakakibara Y."/>
        </authorList>
    </citation>
    <scope>NUCLEOTIDE SEQUENCE</scope>
</reference>
<keyword evidence="2" id="KW-1185">Reference proteome</keyword>
<sequence length="352" mass="39789">MQRAALHRDPLPIRDNGRLASNAACLCCSIRRARKSHHQKLVVEARRFARHEGDFWEGPALHFFPNAPLLRCVDLEWRDASSLTPPIRLVLPWGQLTDLNLHIESPFVCREILARCTVLTRAWIYTENWPQDRVDADSSPGLGVISLPFLETFNLLISMPAKPEHPTDLHPWFAPLNTPVLRVLGISILSNSHDPTNSIGTNHAPALHNFLERTPTITNFTASGGDLSFTPGQLVDLLLHIPAVRTLKVRAYFDGNILLDALRYVPGQPVVAPQLTFLEWCIPLEFFDEARLLAFILSRWWPGAEPRAGVARLAGTYFITDGSHMFDEVSDDFEKEMERIGKEGFDWMFAVF</sequence>
<proteinExistence type="predicted"/>
<protein>
    <recommendedName>
        <fullName evidence="3">F-box domain-containing protein</fullName>
    </recommendedName>
</protein>
<evidence type="ECO:0000313" key="2">
    <source>
        <dbReference type="Proteomes" id="UP000815677"/>
    </source>
</evidence>
<organism evidence="1 2">
    <name type="scientific">Mycena chlorophos</name>
    <name type="common">Agaric fungus</name>
    <name type="synonym">Agaricus chlorophos</name>
    <dbReference type="NCBI Taxonomy" id="658473"/>
    <lineage>
        <taxon>Eukaryota</taxon>
        <taxon>Fungi</taxon>
        <taxon>Dikarya</taxon>
        <taxon>Basidiomycota</taxon>
        <taxon>Agaricomycotina</taxon>
        <taxon>Agaricomycetes</taxon>
        <taxon>Agaricomycetidae</taxon>
        <taxon>Agaricales</taxon>
        <taxon>Marasmiineae</taxon>
        <taxon>Mycenaceae</taxon>
        <taxon>Mycena</taxon>
    </lineage>
</organism>
<dbReference type="EMBL" id="DF843512">
    <property type="protein sequence ID" value="GAT47433.1"/>
    <property type="molecule type" value="Genomic_DNA"/>
</dbReference>
<dbReference type="Proteomes" id="UP000815677">
    <property type="component" value="Unassembled WGS sequence"/>
</dbReference>
<gene>
    <name evidence="1" type="ORF">MCHLO_04894</name>
</gene>
<name>A0ABQ0L8Q8_MYCCL</name>